<feature type="region of interest" description="Disordered" evidence="7">
    <location>
        <begin position="71"/>
        <end position="102"/>
    </location>
</feature>
<feature type="compositionally biased region" description="Polar residues" evidence="7">
    <location>
        <begin position="538"/>
        <end position="558"/>
    </location>
</feature>
<keyword evidence="3" id="KW-0812">Transmembrane</keyword>
<dbReference type="GO" id="GO:0016020">
    <property type="term" value="C:membrane"/>
    <property type="evidence" value="ECO:0007669"/>
    <property type="project" value="UniProtKB-SubCell"/>
</dbReference>
<dbReference type="EMBL" id="JAPDMQ010000068">
    <property type="protein sequence ID" value="KAK0536938.1"/>
    <property type="molecule type" value="Genomic_DNA"/>
</dbReference>
<evidence type="ECO:0008006" key="10">
    <source>
        <dbReference type="Google" id="ProtNLM"/>
    </source>
</evidence>
<evidence type="ECO:0000256" key="2">
    <source>
        <dbReference type="ARBA" id="ARBA00009045"/>
    </source>
</evidence>
<evidence type="ECO:0000256" key="3">
    <source>
        <dbReference type="ARBA" id="ARBA00022692"/>
    </source>
</evidence>
<evidence type="ECO:0000256" key="6">
    <source>
        <dbReference type="ARBA" id="ARBA00023136"/>
    </source>
</evidence>
<dbReference type="InterPro" id="IPR050925">
    <property type="entry name" value="Rhomboid_protease_S54"/>
</dbReference>
<gene>
    <name evidence="8" type="ORF">OC842_001788</name>
</gene>
<sequence>MLPGQSLRIAAAARTAGRATLRSLGSSRLVGAAPSIPAAMLMLARSRQSSSQQQRSLSQWHIGPLRARLSPFSTAGGKTRSEGGVEGSTSTSNASPATASLSSTRGPGIIMPLIVTLFGTLAVHAIGAIYSEYWTELLQRANGLPSVRKLEDASSSSTSSTSIFGDFTSFFSPSAYSDAPTSMRAKLKLQAQLQSAHSHYLATSLGSGLRTVLDALSFLPREAQVQVGRAYTYLAHAYLDLDPAQRAVIPIMAINTLVFLGFRLPSPRLQAFMLRHFAHVPRSRRYHTMVTSIFAHAGFFHFAANNYVLWSFSRNFISDPVFQNGLGDFKFGYTLEQARPLLSSTVGGYLGRGDAFRSDASGPSSWTPEASPVPHFLAFWVSAGLYASLGSQVWAYGRFQVARIGLQRFISKQQAQSTVLSARAAAEIVQRADALRKIGSIPGLGASGALLGTIGAVATCHPEESIGIILLPGAAVPSQTAVSGLMTFDGAALLLSQLNSPLGAVVRGWSLGHAAHLAGTLYGISYASRAADPAKPQANLSTAAAQSGRSQDRMSTGMQLWEHARLQTAKERRNEKSA</sequence>
<dbReference type="PANTHER" id="PTHR43731:SF14">
    <property type="entry name" value="PRESENILIN-ASSOCIATED RHOMBOID-LIKE PROTEIN, MITOCHONDRIAL"/>
    <property type="match status" value="1"/>
</dbReference>
<dbReference type="SUPFAM" id="SSF144091">
    <property type="entry name" value="Rhomboid-like"/>
    <property type="match status" value="2"/>
</dbReference>
<evidence type="ECO:0000256" key="4">
    <source>
        <dbReference type="ARBA" id="ARBA00022801"/>
    </source>
</evidence>
<feature type="compositionally biased region" description="Low complexity" evidence="7">
    <location>
        <begin position="87"/>
        <end position="102"/>
    </location>
</feature>
<proteinExistence type="inferred from homology"/>
<dbReference type="InterPro" id="IPR035952">
    <property type="entry name" value="Rhomboid-like_sf"/>
</dbReference>
<comment type="similarity">
    <text evidence="2">Belongs to the peptidase S54 family.</text>
</comment>
<evidence type="ECO:0000313" key="8">
    <source>
        <dbReference type="EMBL" id="KAK0536938.1"/>
    </source>
</evidence>
<dbReference type="Gene3D" id="1.20.1540.10">
    <property type="entry name" value="Rhomboid-like"/>
    <property type="match status" value="1"/>
</dbReference>
<protein>
    <recommendedName>
        <fullName evidence="10">Peptidase S54 rhomboid domain-containing protein</fullName>
    </recommendedName>
</protein>
<comment type="caution">
    <text evidence="8">The sequence shown here is derived from an EMBL/GenBank/DDBJ whole genome shotgun (WGS) entry which is preliminary data.</text>
</comment>
<keyword evidence="9" id="KW-1185">Reference proteome</keyword>
<feature type="compositionally biased region" description="Basic and acidic residues" evidence="7">
    <location>
        <begin position="562"/>
        <end position="578"/>
    </location>
</feature>
<keyword evidence="4" id="KW-0378">Hydrolase</keyword>
<evidence type="ECO:0000256" key="7">
    <source>
        <dbReference type="SAM" id="MobiDB-lite"/>
    </source>
</evidence>
<comment type="subcellular location">
    <subcellularLocation>
        <location evidence="1">Membrane</location>
        <topology evidence="1">Multi-pass membrane protein</topology>
    </subcellularLocation>
</comment>
<accession>A0AAN6GEY1</accession>
<dbReference type="Proteomes" id="UP001176521">
    <property type="component" value="Unassembled WGS sequence"/>
</dbReference>
<evidence type="ECO:0000256" key="5">
    <source>
        <dbReference type="ARBA" id="ARBA00022989"/>
    </source>
</evidence>
<dbReference type="GO" id="GO:0006465">
    <property type="term" value="P:signal peptide processing"/>
    <property type="evidence" value="ECO:0007669"/>
    <property type="project" value="TreeGrafter"/>
</dbReference>
<dbReference type="AlphaFoldDB" id="A0AAN6GEY1"/>
<dbReference type="GO" id="GO:0004252">
    <property type="term" value="F:serine-type endopeptidase activity"/>
    <property type="evidence" value="ECO:0007669"/>
    <property type="project" value="TreeGrafter"/>
</dbReference>
<organism evidence="8 9">
    <name type="scientific">Tilletia horrida</name>
    <dbReference type="NCBI Taxonomy" id="155126"/>
    <lineage>
        <taxon>Eukaryota</taxon>
        <taxon>Fungi</taxon>
        <taxon>Dikarya</taxon>
        <taxon>Basidiomycota</taxon>
        <taxon>Ustilaginomycotina</taxon>
        <taxon>Exobasidiomycetes</taxon>
        <taxon>Tilletiales</taxon>
        <taxon>Tilletiaceae</taxon>
        <taxon>Tilletia</taxon>
    </lineage>
</organism>
<feature type="region of interest" description="Disordered" evidence="7">
    <location>
        <begin position="537"/>
        <end position="578"/>
    </location>
</feature>
<evidence type="ECO:0000313" key="9">
    <source>
        <dbReference type="Proteomes" id="UP001176521"/>
    </source>
</evidence>
<keyword evidence="5" id="KW-1133">Transmembrane helix</keyword>
<name>A0AAN6GEY1_9BASI</name>
<reference evidence="8" key="1">
    <citation type="journal article" date="2023" name="PhytoFront">
        <title>Draft Genome Resources of Seven Strains of Tilletia horrida, Causal Agent of Kernel Smut of Rice.</title>
        <authorList>
            <person name="Khanal S."/>
            <person name="Antony Babu S."/>
            <person name="Zhou X.G."/>
        </authorList>
    </citation>
    <scope>NUCLEOTIDE SEQUENCE</scope>
    <source>
        <strain evidence="8">TX3</strain>
    </source>
</reference>
<evidence type="ECO:0000256" key="1">
    <source>
        <dbReference type="ARBA" id="ARBA00004141"/>
    </source>
</evidence>
<keyword evidence="6" id="KW-0472">Membrane</keyword>
<dbReference type="PANTHER" id="PTHR43731">
    <property type="entry name" value="RHOMBOID PROTEASE"/>
    <property type="match status" value="1"/>
</dbReference>